<reference evidence="2 3" key="1">
    <citation type="journal article" date="2012" name="Nature">
        <title>Repeated polyploidization of Gossypium genomes and the evolution of spinnable cotton fibres.</title>
        <authorList>
            <person name="Paterson A.H."/>
            <person name="Wendel J.F."/>
            <person name="Gundlach H."/>
            <person name="Guo H."/>
            <person name="Jenkins J."/>
            <person name="Jin D."/>
            <person name="Llewellyn D."/>
            <person name="Showmaker K.C."/>
            <person name="Shu S."/>
            <person name="Udall J."/>
            <person name="Yoo M.J."/>
            <person name="Byers R."/>
            <person name="Chen W."/>
            <person name="Doron-Faigenboim A."/>
            <person name="Duke M.V."/>
            <person name="Gong L."/>
            <person name="Grimwood J."/>
            <person name="Grover C."/>
            <person name="Grupp K."/>
            <person name="Hu G."/>
            <person name="Lee T.H."/>
            <person name="Li J."/>
            <person name="Lin L."/>
            <person name="Liu T."/>
            <person name="Marler B.S."/>
            <person name="Page J.T."/>
            <person name="Roberts A.W."/>
            <person name="Romanel E."/>
            <person name="Sanders W.S."/>
            <person name="Szadkowski E."/>
            <person name="Tan X."/>
            <person name="Tang H."/>
            <person name="Xu C."/>
            <person name="Wang J."/>
            <person name="Wang Z."/>
            <person name="Zhang D."/>
            <person name="Zhang L."/>
            <person name="Ashrafi H."/>
            <person name="Bedon F."/>
            <person name="Bowers J.E."/>
            <person name="Brubaker C.L."/>
            <person name="Chee P.W."/>
            <person name="Das S."/>
            <person name="Gingle A.R."/>
            <person name="Haigler C.H."/>
            <person name="Harker D."/>
            <person name="Hoffmann L.V."/>
            <person name="Hovav R."/>
            <person name="Jones D.C."/>
            <person name="Lemke C."/>
            <person name="Mansoor S."/>
            <person name="ur Rahman M."/>
            <person name="Rainville L.N."/>
            <person name="Rambani A."/>
            <person name="Reddy U.K."/>
            <person name="Rong J.K."/>
            <person name="Saranga Y."/>
            <person name="Scheffler B.E."/>
            <person name="Scheffler J.A."/>
            <person name="Stelly D.M."/>
            <person name="Triplett B.A."/>
            <person name="Van Deynze A."/>
            <person name="Vaslin M.F."/>
            <person name="Waghmare V.N."/>
            <person name="Walford S.A."/>
            <person name="Wright R.J."/>
            <person name="Zaki E.A."/>
            <person name="Zhang T."/>
            <person name="Dennis E.S."/>
            <person name="Mayer K.F."/>
            <person name="Peterson D.G."/>
            <person name="Rokhsar D.S."/>
            <person name="Wang X."/>
            <person name="Schmutz J."/>
        </authorList>
    </citation>
    <scope>NUCLEOTIDE SEQUENCE [LARGE SCALE GENOMIC DNA]</scope>
</reference>
<keyword evidence="3" id="KW-1185">Reference proteome</keyword>
<gene>
    <name evidence="2" type="ORF">B456_005G129800</name>
</gene>
<dbReference type="Proteomes" id="UP000032304">
    <property type="component" value="Chromosome 5"/>
</dbReference>
<evidence type="ECO:0000313" key="2">
    <source>
        <dbReference type="EMBL" id="KJB30105.1"/>
    </source>
</evidence>
<protein>
    <submittedName>
        <fullName evidence="2">Uncharacterized protein</fullName>
    </submittedName>
</protein>
<dbReference type="PROSITE" id="PS50088">
    <property type="entry name" value="ANK_REPEAT"/>
    <property type="match status" value="1"/>
</dbReference>
<dbReference type="Gramene" id="KJB30105">
    <property type="protein sequence ID" value="KJB30105"/>
    <property type="gene ID" value="B456_005G129800"/>
</dbReference>
<dbReference type="InterPro" id="IPR036770">
    <property type="entry name" value="Ankyrin_rpt-contain_sf"/>
</dbReference>
<dbReference type="Gene3D" id="1.25.40.20">
    <property type="entry name" value="Ankyrin repeat-containing domain"/>
    <property type="match status" value="1"/>
</dbReference>
<keyword evidence="1" id="KW-0040">ANK repeat</keyword>
<organism evidence="2 3">
    <name type="scientific">Gossypium raimondii</name>
    <name type="common">Peruvian cotton</name>
    <name type="synonym">Gossypium klotzschianum subsp. raimondii</name>
    <dbReference type="NCBI Taxonomy" id="29730"/>
    <lineage>
        <taxon>Eukaryota</taxon>
        <taxon>Viridiplantae</taxon>
        <taxon>Streptophyta</taxon>
        <taxon>Embryophyta</taxon>
        <taxon>Tracheophyta</taxon>
        <taxon>Spermatophyta</taxon>
        <taxon>Magnoliopsida</taxon>
        <taxon>eudicotyledons</taxon>
        <taxon>Gunneridae</taxon>
        <taxon>Pentapetalae</taxon>
        <taxon>rosids</taxon>
        <taxon>malvids</taxon>
        <taxon>Malvales</taxon>
        <taxon>Malvaceae</taxon>
        <taxon>Malvoideae</taxon>
        <taxon>Gossypium</taxon>
    </lineage>
</organism>
<evidence type="ECO:0000256" key="1">
    <source>
        <dbReference type="PROSITE-ProRule" id="PRU00023"/>
    </source>
</evidence>
<feature type="repeat" description="ANK" evidence="1">
    <location>
        <begin position="20"/>
        <end position="42"/>
    </location>
</feature>
<dbReference type="EMBL" id="CM001744">
    <property type="protein sequence ID" value="KJB30105.1"/>
    <property type="molecule type" value="Genomic_DNA"/>
</dbReference>
<dbReference type="PROSITE" id="PS50297">
    <property type="entry name" value="ANK_REP_REGION"/>
    <property type="match status" value="1"/>
</dbReference>
<dbReference type="Pfam" id="PF12796">
    <property type="entry name" value="Ank_2"/>
    <property type="match status" value="1"/>
</dbReference>
<dbReference type="OMA" id="RWIFQCR"/>
<dbReference type="InterPro" id="IPR002110">
    <property type="entry name" value="Ankyrin_rpt"/>
</dbReference>
<accession>A0A0D2SFY0</accession>
<dbReference type="STRING" id="29730.A0A0D2SFY0"/>
<dbReference type="SMART" id="SM00248">
    <property type="entry name" value="ANK"/>
    <property type="match status" value="2"/>
</dbReference>
<dbReference type="AlphaFoldDB" id="A0A0D2SFY0"/>
<dbReference type="SUPFAM" id="SSF48403">
    <property type="entry name" value="Ankyrin repeat"/>
    <property type="match status" value="1"/>
</dbReference>
<evidence type="ECO:0000313" key="3">
    <source>
        <dbReference type="Proteomes" id="UP000032304"/>
    </source>
</evidence>
<proteinExistence type="predicted"/>
<sequence length="103" mass="12110">MQQLSQKRIKFSEYAKEVKRWFNPLHMAAVNGHIEVVKELMNVDQELWSGVEGKGNKTPFHFAAMKGRINVINEMLSRYEGCIQCATVQRDFSTRWIFQCRFP</sequence>
<name>A0A0D2SFY0_GOSRA</name>